<dbReference type="AlphaFoldDB" id="A0A6S6U018"/>
<name>A0A6S6U018_9GAMM</name>
<proteinExistence type="predicted"/>
<dbReference type="Pfam" id="PF06940">
    <property type="entry name" value="DUF1287"/>
    <property type="match status" value="1"/>
</dbReference>
<reference evidence="2" key="1">
    <citation type="submission" date="2020-01" db="EMBL/GenBank/DDBJ databases">
        <authorList>
            <person name="Meier V. D."/>
            <person name="Meier V D."/>
        </authorList>
    </citation>
    <scope>NUCLEOTIDE SEQUENCE</scope>
    <source>
        <strain evidence="2">HLG_WM_MAG_07</strain>
    </source>
</reference>
<evidence type="ECO:0000256" key="1">
    <source>
        <dbReference type="SAM" id="MobiDB-lite"/>
    </source>
</evidence>
<sequence>MHYLNLSISIGLLSLLLTACEKKPTEPEHSEKNKDTDVEKTVEAPPEPATAPDSSITYDEDDDMDYVGSSSQQKPEPIPEPEPEPEPPTPQELLAQAAIERTMYTVIYDGRYVKIDYPMGDVPAYMGVCTDVVIRSLRRLNIDLQKQVHEDISANFSKYPNQKRWGLKRPDKNIDHRRVPNLRVFFERHGEILPITDRGADYKPGDIVTWNLDAVKTHIGIVSEQRVDDIDEERYLIVHNIGEGPVLEDMLFAFDITGHYRYPLQTAVVKP</sequence>
<accession>A0A6S6U018</accession>
<gene>
    <name evidence="2" type="ORF">HELGO_WM23572</name>
</gene>
<protein>
    <submittedName>
        <fullName evidence="2">DUF1287 domain-containing protein</fullName>
    </submittedName>
</protein>
<feature type="region of interest" description="Disordered" evidence="1">
    <location>
        <begin position="22"/>
        <end position="90"/>
    </location>
</feature>
<organism evidence="2">
    <name type="scientific">uncultured Thiotrichaceae bacterium</name>
    <dbReference type="NCBI Taxonomy" id="298394"/>
    <lineage>
        <taxon>Bacteria</taxon>
        <taxon>Pseudomonadati</taxon>
        <taxon>Pseudomonadota</taxon>
        <taxon>Gammaproteobacteria</taxon>
        <taxon>Thiotrichales</taxon>
        <taxon>Thiotrichaceae</taxon>
        <taxon>environmental samples</taxon>
    </lineage>
</organism>
<evidence type="ECO:0000313" key="2">
    <source>
        <dbReference type="EMBL" id="CAA6825025.1"/>
    </source>
</evidence>
<dbReference type="InterPro" id="IPR009706">
    <property type="entry name" value="DUF1287"/>
</dbReference>
<dbReference type="EMBL" id="CACVAY010000124">
    <property type="protein sequence ID" value="CAA6825025.1"/>
    <property type="molecule type" value="Genomic_DNA"/>
</dbReference>
<feature type="compositionally biased region" description="Basic and acidic residues" evidence="1">
    <location>
        <begin position="22"/>
        <end position="42"/>
    </location>
</feature>